<dbReference type="GO" id="GO:0046872">
    <property type="term" value="F:metal ion binding"/>
    <property type="evidence" value="ECO:0007669"/>
    <property type="project" value="UniProtKB-KW"/>
</dbReference>
<feature type="binding site" evidence="8">
    <location>
        <position position="126"/>
    </location>
    <ligand>
        <name>Zn(2+)</name>
        <dbReference type="ChEBI" id="CHEBI:29105"/>
    </ligand>
</feature>
<keyword evidence="4 5" id="KW-0119">Carbohydrate metabolism</keyword>
<reference evidence="10 11" key="1">
    <citation type="submission" date="2019-08" db="EMBL/GenBank/DDBJ databases">
        <title>In-depth cultivation of the pig gut microbiome towards novel bacterial diversity and tailored functional studies.</title>
        <authorList>
            <person name="Wylensek D."/>
            <person name="Hitch T.C.A."/>
            <person name="Clavel T."/>
        </authorList>
    </citation>
    <scope>NUCLEOTIDE SEQUENCE [LARGE SCALE GENOMIC DNA]</scope>
    <source>
        <strain evidence="10 11">68-1-5</strain>
    </source>
</reference>
<evidence type="ECO:0000256" key="7">
    <source>
        <dbReference type="PIRSR" id="PIRSR038994-2"/>
    </source>
</evidence>
<dbReference type="InterPro" id="IPR006680">
    <property type="entry name" value="Amidohydro-rel"/>
</dbReference>
<dbReference type="PANTHER" id="PTHR11113">
    <property type="entry name" value="N-ACETYLGLUCOSAMINE-6-PHOSPHATE DEACETYLASE"/>
    <property type="match status" value="1"/>
</dbReference>
<feature type="binding site" evidence="8">
    <location>
        <position position="192"/>
    </location>
    <ligand>
        <name>Zn(2+)</name>
        <dbReference type="ChEBI" id="CHEBI:29105"/>
    </ligand>
</feature>
<feature type="domain" description="Amidohydrolase-related" evidence="9">
    <location>
        <begin position="46"/>
        <end position="376"/>
    </location>
</feature>
<dbReference type="InterPro" id="IPR032466">
    <property type="entry name" value="Metal_Hydrolase"/>
</dbReference>
<feature type="binding site" evidence="7">
    <location>
        <begin position="305"/>
        <end position="307"/>
    </location>
    <ligand>
        <name>substrate</name>
    </ligand>
</feature>
<dbReference type="InterPro" id="IPR011059">
    <property type="entry name" value="Metal-dep_hydrolase_composite"/>
</dbReference>
<dbReference type="Proteomes" id="UP000434409">
    <property type="component" value="Unassembled WGS sequence"/>
</dbReference>
<feature type="binding site" evidence="7">
    <location>
        <position position="137"/>
    </location>
    <ligand>
        <name>substrate</name>
    </ligand>
</feature>
<evidence type="ECO:0000313" key="11">
    <source>
        <dbReference type="Proteomes" id="UP000434409"/>
    </source>
</evidence>
<dbReference type="Pfam" id="PF01979">
    <property type="entry name" value="Amidohydro_1"/>
    <property type="match status" value="1"/>
</dbReference>
<name>A0A6N7UTD0_9FIRM</name>
<feature type="binding site" evidence="7">
    <location>
        <begin position="216"/>
        <end position="217"/>
    </location>
    <ligand>
        <name>substrate</name>
    </ligand>
</feature>
<dbReference type="SUPFAM" id="SSF51338">
    <property type="entry name" value="Composite domain of metallo-dependent hydrolases"/>
    <property type="match status" value="1"/>
</dbReference>
<accession>A0A6N7UTD0</accession>
<evidence type="ECO:0000259" key="9">
    <source>
        <dbReference type="Pfam" id="PF01979"/>
    </source>
</evidence>
<dbReference type="Gene3D" id="2.30.40.10">
    <property type="entry name" value="Urease, subunit C, domain 1"/>
    <property type="match status" value="1"/>
</dbReference>
<dbReference type="NCBIfam" id="TIGR00221">
    <property type="entry name" value="nagA"/>
    <property type="match status" value="1"/>
</dbReference>
<dbReference type="AlphaFoldDB" id="A0A6N7UTD0"/>
<dbReference type="EMBL" id="VULY01000018">
    <property type="protein sequence ID" value="MSR94651.1"/>
    <property type="molecule type" value="Genomic_DNA"/>
</dbReference>
<keyword evidence="2 8" id="KW-0479">Metal-binding</keyword>
<feature type="binding site" evidence="7">
    <location>
        <position position="248"/>
    </location>
    <ligand>
        <name>substrate</name>
    </ligand>
</feature>
<dbReference type="Gene3D" id="3.20.20.140">
    <property type="entry name" value="Metal-dependent hydrolases"/>
    <property type="match status" value="1"/>
</dbReference>
<dbReference type="CDD" id="cd00854">
    <property type="entry name" value="NagA"/>
    <property type="match status" value="1"/>
</dbReference>
<dbReference type="SUPFAM" id="SSF51556">
    <property type="entry name" value="Metallo-dependent hydrolases"/>
    <property type="match status" value="1"/>
</dbReference>
<feature type="active site" description="Proton donor/acceptor" evidence="6">
    <location>
        <position position="271"/>
    </location>
</feature>
<feature type="binding site" evidence="8">
    <location>
        <position position="213"/>
    </location>
    <ligand>
        <name>Zn(2+)</name>
        <dbReference type="ChEBI" id="CHEBI:29105"/>
    </ligand>
</feature>
<evidence type="ECO:0000256" key="3">
    <source>
        <dbReference type="ARBA" id="ARBA00022801"/>
    </source>
</evidence>
<dbReference type="EC" id="3.5.1.25" evidence="10"/>
<comment type="similarity">
    <text evidence="1 5">Belongs to the metallo-dependent hydrolases superfamily. NagA family.</text>
</comment>
<gene>
    <name evidence="10" type="primary">nagA</name>
    <name evidence="10" type="ORF">FYJ34_10390</name>
</gene>
<keyword evidence="11" id="KW-1185">Reference proteome</keyword>
<organism evidence="10 11">
    <name type="scientific">Suipraeoptans intestinalis</name>
    <dbReference type="NCBI Taxonomy" id="2606628"/>
    <lineage>
        <taxon>Bacteria</taxon>
        <taxon>Bacillati</taxon>
        <taxon>Bacillota</taxon>
        <taxon>Clostridia</taxon>
        <taxon>Lachnospirales</taxon>
        <taxon>Lachnospiraceae</taxon>
        <taxon>Suipraeoptans</taxon>
    </lineage>
</organism>
<keyword evidence="3 5" id="KW-0378">Hydrolase</keyword>
<dbReference type="GO" id="GO:0006046">
    <property type="term" value="P:N-acetylglucosamine catabolic process"/>
    <property type="evidence" value="ECO:0007669"/>
    <property type="project" value="TreeGrafter"/>
</dbReference>
<dbReference type="PANTHER" id="PTHR11113:SF14">
    <property type="entry name" value="N-ACETYLGLUCOSAMINE-6-PHOSPHATE DEACETYLASE"/>
    <property type="match status" value="1"/>
</dbReference>
<dbReference type="GO" id="GO:0008448">
    <property type="term" value="F:N-acetylglucosamine-6-phosphate deacetylase activity"/>
    <property type="evidence" value="ECO:0007669"/>
    <property type="project" value="UniProtKB-EC"/>
</dbReference>
<dbReference type="InterPro" id="IPR003764">
    <property type="entry name" value="GlcNAc_6-P_deAcase"/>
</dbReference>
<feature type="binding site" evidence="7">
    <location>
        <position position="224"/>
    </location>
    <ligand>
        <name>substrate</name>
    </ligand>
</feature>
<evidence type="ECO:0000256" key="2">
    <source>
        <dbReference type="ARBA" id="ARBA00022723"/>
    </source>
</evidence>
<proteinExistence type="inferred from homology"/>
<comment type="caution">
    <text evidence="10">The sequence shown here is derived from an EMBL/GenBank/DDBJ whole genome shotgun (WGS) entry which is preliminary data.</text>
</comment>
<sequence length="398" mass="42621">MIIKNIRVYKEDRQFHKGEIAISSGVFTERLEEGGEEILDGEGCYAIPGLIDIHLHGCMGYDFCDGTCEAIRKIAEYEAEVGVTAIAPATMTLPAEELEQILSTAAAYKKTQQDVREADLVGINMEGPFISRAKKGAQDETHILPCSIELGKRFVKASAGLVKYMGIAPEESEDAAAFIREMKKDVTVALAHTNADYQKAMEAMEAGASHAVHLYNAMPPYTHREPGVIGAVSDTPDAYAELICDGVHVHGAAVRATFKMLGAERIILISDSMRATGMGDGTYTLGGLEVEVKENQARLAADQALAGSVTDLMGCMRNAVQNMGIPLEEAVGCVTCNPAKSLGIYKSYGSISPGKKGNVVLLDEGLQVRAVIKDGVIRVNRLTGAGTEEDPGKRGRNV</sequence>
<evidence type="ECO:0000256" key="1">
    <source>
        <dbReference type="ARBA" id="ARBA00010716"/>
    </source>
</evidence>
<evidence type="ECO:0000256" key="4">
    <source>
        <dbReference type="ARBA" id="ARBA00023277"/>
    </source>
</evidence>
<evidence type="ECO:0000256" key="8">
    <source>
        <dbReference type="PIRSR" id="PIRSR038994-3"/>
    </source>
</evidence>
<evidence type="ECO:0000256" key="6">
    <source>
        <dbReference type="PIRSR" id="PIRSR038994-1"/>
    </source>
</evidence>
<evidence type="ECO:0000313" key="10">
    <source>
        <dbReference type="EMBL" id="MSR94651.1"/>
    </source>
</evidence>
<dbReference type="RefSeq" id="WP_154478386.1">
    <property type="nucleotide sequence ID" value="NZ_VULY01000018.1"/>
</dbReference>
<dbReference type="PIRSF" id="PIRSF038994">
    <property type="entry name" value="NagA"/>
    <property type="match status" value="1"/>
</dbReference>
<evidence type="ECO:0000256" key="5">
    <source>
        <dbReference type="PIRNR" id="PIRNR038994"/>
    </source>
</evidence>
<comment type="cofactor">
    <cofactor evidence="8">
        <name>a divalent metal cation</name>
        <dbReference type="ChEBI" id="CHEBI:60240"/>
    </cofactor>
    <text evidence="8">Binds 1 divalent metal cation per subunit.</text>
</comment>
<protein>
    <submittedName>
        <fullName evidence="10">N-acetylglucosamine-6-phosphate deacetylase</fullName>
        <ecNumber evidence="10">3.5.1.25</ecNumber>
    </submittedName>
</protein>